<evidence type="ECO:0000256" key="7">
    <source>
        <dbReference type="SAM" id="SignalP"/>
    </source>
</evidence>
<dbReference type="CDD" id="cd14792">
    <property type="entry name" value="GH27"/>
    <property type="match status" value="1"/>
</dbReference>
<dbReference type="Pfam" id="PF05345">
    <property type="entry name" value="He_PIG"/>
    <property type="match status" value="1"/>
</dbReference>
<keyword evidence="10" id="KW-1185">Reference proteome</keyword>
<evidence type="ECO:0000256" key="2">
    <source>
        <dbReference type="ARBA" id="ARBA00022729"/>
    </source>
</evidence>
<comment type="catalytic activity">
    <reaction evidence="6">
        <text>Hydrolysis of terminal, non-reducing alpha-D-galactose residues in alpha-D-galactosides, including galactose oligosaccharides, galactomannans and galactolipids.</text>
        <dbReference type="EC" id="3.2.1.22"/>
    </reaction>
</comment>
<evidence type="ECO:0000256" key="6">
    <source>
        <dbReference type="RuleBase" id="RU361168"/>
    </source>
</evidence>
<feature type="chain" id="PRO_5023833894" description="Alpha-galactosidase" evidence="7">
    <location>
        <begin position="22"/>
        <end position="526"/>
    </location>
</feature>
<dbReference type="PRINTS" id="PR00740">
    <property type="entry name" value="GLHYDRLASE27"/>
</dbReference>
<dbReference type="SUPFAM" id="SSF49313">
    <property type="entry name" value="Cadherin-like"/>
    <property type="match status" value="1"/>
</dbReference>
<dbReference type="InterPro" id="IPR013785">
    <property type="entry name" value="Aldolase_TIM"/>
</dbReference>
<dbReference type="EC" id="3.2.1.22" evidence="6"/>
<name>A0A5J5INW6_9BACT</name>
<evidence type="ECO:0000259" key="8">
    <source>
        <dbReference type="Pfam" id="PF17801"/>
    </source>
</evidence>
<keyword evidence="4 6" id="KW-1015">Disulfide bond</keyword>
<dbReference type="Gene3D" id="3.20.20.70">
    <property type="entry name" value="Aldolase class I"/>
    <property type="match status" value="1"/>
</dbReference>
<organism evidence="9 10">
    <name type="scientific">Ginsengibacter hankyongi</name>
    <dbReference type="NCBI Taxonomy" id="2607284"/>
    <lineage>
        <taxon>Bacteria</taxon>
        <taxon>Pseudomonadati</taxon>
        <taxon>Bacteroidota</taxon>
        <taxon>Chitinophagia</taxon>
        <taxon>Chitinophagales</taxon>
        <taxon>Chitinophagaceae</taxon>
        <taxon>Ginsengibacter</taxon>
    </lineage>
</organism>
<dbReference type="Pfam" id="PF16499">
    <property type="entry name" value="Melibiase_2"/>
    <property type="match status" value="2"/>
</dbReference>
<dbReference type="GO" id="GO:0016020">
    <property type="term" value="C:membrane"/>
    <property type="evidence" value="ECO:0007669"/>
    <property type="project" value="InterPro"/>
</dbReference>
<dbReference type="SUPFAM" id="SSF51011">
    <property type="entry name" value="Glycosyl hydrolase domain"/>
    <property type="match status" value="1"/>
</dbReference>
<evidence type="ECO:0000313" key="10">
    <source>
        <dbReference type="Proteomes" id="UP000326903"/>
    </source>
</evidence>
<dbReference type="FunFam" id="2.60.40.1180:FF:000008">
    <property type="entry name" value="Alpha-galactosidase"/>
    <property type="match status" value="1"/>
</dbReference>
<comment type="caution">
    <text evidence="9">The sequence shown here is derived from an EMBL/GenBank/DDBJ whole genome shotgun (WGS) entry which is preliminary data.</text>
</comment>
<dbReference type="PANTHER" id="PTHR11452">
    <property type="entry name" value="ALPHA-GALACTOSIDASE/ALPHA-N-ACETYLGALACTOSAMINIDASE"/>
    <property type="match status" value="1"/>
</dbReference>
<reference evidence="9 10" key="1">
    <citation type="submission" date="2019-09" db="EMBL/GenBank/DDBJ databases">
        <title>Draft genome sequence of Ginsengibacter sp. BR5-29.</title>
        <authorList>
            <person name="Im W.-T."/>
        </authorList>
    </citation>
    <scope>NUCLEOTIDE SEQUENCE [LARGE SCALE GENOMIC DNA]</scope>
    <source>
        <strain evidence="9 10">BR5-29</strain>
    </source>
</reference>
<feature type="domain" description="Alpha galactosidase C-terminal" evidence="8">
    <location>
        <begin position="449"/>
        <end position="521"/>
    </location>
</feature>
<dbReference type="InterPro" id="IPR002241">
    <property type="entry name" value="Glyco_hydro_27"/>
</dbReference>
<dbReference type="SUPFAM" id="SSF51445">
    <property type="entry name" value="(Trans)glycosidases"/>
    <property type="match status" value="1"/>
</dbReference>
<evidence type="ECO:0000256" key="3">
    <source>
        <dbReference type="ARBA" id="ARBA00022801"/>
    </source>
</evidence>
<evidence type="ECO:0000256" key="5">
    <source>
        <dbReference type="ARBA" id="ARBA00023295"/>
    </source>
</evidence>
<keyword evidence="5 6" id="KW-0326">Glycosidase</keyword>
<dbReference type="Pfam" id="PF17801">
    <property type="entry name" value="Melibiase_C"/>
    <property type="match status" value="1"/>
</dbReference>
<dbReference type="PANTHER" id="PTHR11452:SF75">
    <property type="entry name" value="ALPHA-GALACTOSIDASE MEL1"/>
    <property type="match status" value="1"/>
</dbReference>
<dbReference type="Proteomes" id="UP000326903">
    <property type="component" value="Unassembled WGS sequence"/>
</dbReference>
<dbReference type="Gene3D" id="2.60.40.10">
    <property type="entry name" value="Immunoglobulins"/>
    <property type="match status" value="1"/>
</dbReference>
<dbReference type="RefSeq" id="WP_150413281.1">
    <property type="nucleotide sequence ID" value="NZ_VYQF01000001.1"/>
</dbReference>
<dbReference type="EMBL" id="VYQF01000001">
    <property type="protein sequence ID" value="KAA9041192.1"/>
    <property type="molecule type" value="Genomic_DNA"/>
</dbReference>
<accession>A0A5J5INW6</accession>
<dbReference type="InterPro" id="IPR017853">
    <property type="entry name" value="GH"/>
</dbReference>
<comment type="similarity">
    <text evidence="1 6">Belongs to the glycosyl hydrolase 27 family.</text>
</comment>
<dbReference type="GO" id="GO:0004557">
    <property type="term" value="F:alpha-galactosidase activity"/>
    <property type="evidence" value="ECO:0007669"/>
    <property type="project" value="UniProtKB-EC"/>
</dbReference>
<protein>
    <recommendedName>
        <fullName evidence="6">Alpha-galactosidase</fullName>
        <ecNumber evidence="6">3.2.1.22</ecNumber>
    </recommendedName>
    <alternativeName>
        <fullName evidence="6">Melibiase</fullName>
    </alternativeName>
</protein>
<evidence type="ECO:0000256" key="4">
    <source>
        <dbReference type="ARBA" id="ARBA00023157"/>
    </source>
</evidence>
<dbReference type="GO" id="GO:0005509">
    <property type="term" value="F:calcium ion binding"/>
    <property type="evidence" value="ECO:0007669"/>
    <property type="project" value="InterPro"/>
</dbReference>
<dbReference type="AlphaFoldDB" id="A0A5J5INW6"/>
<proteinExistence type="inferred from homology"/>
<dbReference type="Gene3D" id="2.60.40.1180">
    <property type="entry name" value="Golgi alpha-mannosidase II"/>
    <property type="match status" value="1"/>
</dbReference>
<dbReference type="GO" id="GO:0005975">
    <property type="term" value="P:carbohydrate metabolic process"/>
    <property type="evidence" value="ECO:0007669"/>
    <property type="project" value="InterPro"/>
</dbReference>
<dbReference type="InterPro" id="IPR013783">
    <property type="entry name" value="Ig-like_fold"/>
</dbReference>
<evidence type="ECO:0000313" key="9">
    <source>
        <dbReference type="EMBL" id="KAA9041192.1"/>
    </source>
</evidence>
<gene>
    <name evidence="9" type="ORF">FW778_03925</name>
</gene>
<dbReference type="InterPro" id="IPR013780">
    <property type="entry name" value="Glyco_hydro_b"/>
</dbReference>
<evidence type="ECO:0000256" key="1">
    <source>
        <dbReference type="ARBA" id="ARBA00009743"/>
    </source>
</evidence>
<sequence>MKIKIFTLFIAVLFFTVNANAQSSLPDSLKDAILTPLPLETPRINGPSVFGVRPGSRVLYTIPATGIRPLSFSAIGLPQGLKLDAATGKISGAVNKKGEYTVTLEAKNKKGVAKKEFKIIVGNKMALTPPMGWNSWNCWGGAVSQEKVLSSAKAMIEKGLINHGWSYINIDDGWQGVRGGKYNAIQPNAKFPDMKALSGEIHGMGLKLGIYSTPWAASYQLYMGSSGDNADGTYDWIKEGHEDEYHRFGPDSLRRKMASSMHHHGRYSFVSNDVKQWADWGIDYLKYDWHPIDIKHVAEMSKALRSQHRDIFFSLSNSADYDSVKYYAALANSWRTTGDINDSWKSMSTIGFYQDKWAPYAGQGHYNDPDMLVVGEVGWGPQLHPTRLTIGEQYTHISLWCMLSAPLLIGCNIADLDDFTLSLLTNDEVLAIDQDPLVKEAVRVVNDRDKVVYKKVLADGSIAVALFNRGEIKTQVTVNWRQLDIYHNWKVRDLWRQKDIGEANGSFSAEVDPHGVVLVKITPLKK</sequence>
<dbReference type="InterPro" id="IPR041233">
    <property type="entry name" value="Melibiase_C"/>
</dbReference>
<feature type="signal peptide" evidence="7">
    <location>
        <begin position="1"/>
        <end position="21"/>
    </location>
</feature>
<keyword evidence="3 6" id="KW-0378">Hydrolase</keyword>
<keyword evidence="2 7" id="KW-0732">Signal</keyword>
<dbReference type="InterPro" id="IPR015919">
    <property type="entry name" value="Cadherin-like_sf"/>
</dbReference>